<dbReference type="GO" id="GO:0016620">
    <property type="term" value="F:oxidoreductase activity, acting on the aldehyde or oxo group of donors, NAD or NADP as acceptor"/>
    <property type="evidence" value="ECO:0007669"/>
    <property type="project" value="InterPro"/>
</dbReference>
<accession>A0A4R5YN74</accession>
<dbReference type="Proteomes" id="UP000295163">
    <property type="component" value="Unassembled WGS sequence"/>
</dbReference>
<dbReference type="PANTHER" id="PTHR43353">
    <property type="entry name" value="SUCCINATE-SEMIALDEHYDE DEHYDROGENASE, MITOCHONDRIAL"/>
    <property type="match status" value="1"/>
</dbReference>
<keyword evidence="1" id="KW-0560">Oxidoreductase</keyword>
<gene>
    <name evidence="3" type="ORF">E2R59_07190</name>
</gene>
<comment type="caution">
    <text evidence="3">The sequence shown here is derived from an EMBL/GenBank/DDBJ whole genome shotgun (WGS) entry which is preliminary data.</text>
</comment>
<name>A0A4R5YN74_KOCRO</name>
<dbReference type="InterPro" id="IPR015590">
    <property type="entry name" value="Aldehyde_DH_dom"/>
</dbReference>
<evidence type="ECO:0000313" key="3">
    <source>
        <dbReference type="EMBL" id="TDL44827.1"/>
    </source>
</evidence>
<dbReference type="EMBL" id="SMZT01000002">
    <property type="protein sequence ID" value="TDL44827.1"/>
    <property type="molecule type" value="Genomic_DNA"/>
</dbReference>
<evidence type="ECO:0000259" key="2">
    <source>
        <dbReference type="Pfam" id="PF00171"/>
    </source>
</evidence>
<dbReference type="InterPro" id="IPR044151">
    <property type="entry name" value="ALDH_KGSADH"/>
</dbReference>
<dbReference type="CDD" id="cd07129">
    <property type="entry name" value="ALDH_KGSADH"/>
    <property type="match status" value="1"/>
</dbReference>
<dbReference type="InterPro" id="IPR050740">
    <property type="entry name" value="Aldehyde_DH_Superfamily"/>
</dbReference>
<proteinExistence type="predicted"/>
<dbReference type="PANTHER" id="PTHR43353:SF3">
    <property type="entry name" value="ALDEHYDE DEHYDROGENASE-RELATED"/>
    <property type="match status" value="1"/>
</dbReference>
<dbReference type="InterPro" id="IPR016162">
    <property type="entry name" value="Ald_DH_N"/>
</dbReference>
<dbReference type="SUPFAM" id="SSF53720">
    <property type="entry name" value="ALDH-like"/>
    <property type="match status" value="1"/>
</dbReference>
<feature type="domain" description="Aldehyde dehydrogenase" evidence="2">
    <location>
        <begin position="27"/>
        <end position="463"/>
    </location>
</feature>
<dbReference type="Gene3D" id="3.40.309.10">
    <property type="entry name" value="Aldehyde Dehydrogenase, Chain A, domain 2"/>
    <property type="match status" value="1"/>
</dbReference>
<reference evidence="3 4" key="1">
    <citation type="submission" date="2019-03" db="EMBL/GenBank/DDBJ databases">
        <title>Genome Sequencing and Assembly of Various Microbes Isolated from Partially Reclaimed Soil and Acid Mine Drainage (AMD) Site.</title>
        <authorList>
            <person name="Steinbock B."/>
            <person name="Bechtold R."/>
            <person name="Sevigny J.L."/>
            <person name="Thomas D."/>
            <person name="Cuthill L.R."/>
            <person name="Aveiro Johannsen E.J."/>
            <person name="Thomas K."/>
            <person name="Ghosh A."/>
        </authorList>
    </citation>
    <scope>NUCLEOTIDE SEQUENCE [LARGE SCALE GENOMIC DNA]</scope>
    <source>
        <strain evidence="3 4">S-A3</strain>
    </source>
</reference>
<dbReference type="RefSeq" id="WP_133409897.1">
    <property type="nucleotide sequence ID" value="NZ_SMZT01000002.1"/>
</dbReference>
<evidence type="ECO:0000313" key="4">
    <source>
        <dbReference type="Proteomes" id="UP000295163"/>
    </source>
</evidence>
<dbReference type="InterPro" id="IPR016163">
    <property type="entry name" value="Ald_DH_C"/>
</dbReference>
<sequence>MSVSTQTTTLSGHSIIAGRQVVGTGGTTRGIDPATNAELEPAYSLVDEAQLAEATAAAEEAFESFSSLDPETHAGFLERIAANIEAAGPELVDRASTETGLPKPRLQGELARTTGQLRLFARVVRQGDHRGVRIEPPLPERTPLPRPDLRQRKVPLGPVAVFGASNFPFAFSTAGGDTASALAAGCPVVFKAHNAHPGTGEIVGRALTDAVRESGLHPGVFSLIYGPGASIGQALVRDPAIKAVGFTGSRGAGTALMATAAARPEPIPVYAEMSSVNPVFLFDSALRGDAEEFARAYVTSLTGSSGQLCTNPGLLFVPRGEAGDAFLAAVGLVLADAEGATMLTPGIARSCREGIEALGSQADVEIVARGKEGPTENAPAPVVFSSQVPAFLTNPVLQEEIFGASSLAIRYGSAEELVAAAARMEGQLTASLFLSEEDVPTAAPLLPVLERKVGRILANGWPTGVDVGEAMVHGGPFPATSDSRTTSVGTLAIERFLRPVAYQNIPGALLPAPVQDDNPWHLNRRVDGRIQLAGPREGDRA</sequence>
<protein>
    <submittedName>
        <fullName evidence="3">Aldehyde dehydrogenase (NADP(+))</fullName>
    </submittedName>
</protein>
<dbReference type="AlphaFoldDB" id="A0A4R5YN74"/>
<dbReference type="InterPro" id="IPR016161">
    <property type="entry name" value="Ald_DH/histidinol_DH"/>
</dbReference>
<dbReference type="Pfam" id="PF00171">
    <property type="entry name" value="Aldedh"/>
    <property type="match status" value="1"/>
</dbReference>
<evidence type="ECO:0000256" key="1">
    <source>
        <dbReference type="ARBA" id="ARBA00023002"/>
    </source>
</evidence>
<organism evidence="3 4">
    <name type="scientific">Kocuria rosea</name>
    <name type="common">Deinococcus erythromyxa</name>
    <name type="synonym">Micrococcus rubens</name>
    <dbReference type="NCBI Taxonomy" id="1275"/>
    <lineage>
        <taxon>Bacteria</taxon>
        <taxon>Bacillati</taxon>
        <taxon>Actinomycetota</taxon>
        <taxon>Actinomycetes</taxon>
        <taxon>Micrococcales</taxon>
        <taxon>Micrococcaceae</taxon>
        <taxon>Kocuria</taxon>
    </lineage>
</organism>
<dbReference type="GeneID" id="64347195"/>
<dbReference type="Gene3D" id="3.40.605.10">
    <property type="entry name" value="Aldehyde Dehydrogenase, Chain A, domain 1"/>
    <property type="match status" value="1"/>
</dbReference>